<dbReference type="EMBL" id="MT630754">
    <property type="protein sequence ID" value="QNO42670.1"/>
    <property type="molecule type" value="Genomic_DNA"/>
</dbReference>
<feature type="domain" description="PhoU" evidence="8">
    <location>
        <begin position="17"/>
        <end position="104"/>
    </location>
</feature>
<dbReference type="AlphaFoldDB" id="A0A7G9Y0H5"/>
<reference evidence="9" key="1">
    <citation type="submission" date="2020-06" db="EMBL/GenBank/DDBJ databases">
        <title>Unique genomic features of the anaerobic methanotrophic archaea.</title>
        <authorList>
            <person name="Chadwick G.L."/>
            <person name="Skennerton C.T."/>
            <person name="Laso-Perez R."/>
            <person name="Leu A.O."/>
            <person name="Speth D.R."/>
            <person name="Yu H."/>
            <person name="Morgan-Lang C."/>
            <person name="Hatzenpichler R."/>
            <person name="Goudeau D."/>
            <person name="Malmstrom R."/>
            <person name="Brazelton W.J."/>
            <person name="Woyke T."/>
            <person name="Hallam S.J."/>
            <person name="Tyson G.W."/>
            <person name="Wegener G."/>
            <person name="Boetius A."/>
            <person name="Orphan V."/>
        </authorList>
    </citation>
    <scope>NUCLEOTIDE SEQUENCE</scope>
</reference>
<evidence type="ECO:0000259" key="8">
    <source>
        <dbReference type="Pfam" id="PF01895"/>
    </source>
</evidence>
<evidence type="ECO:0000313" key="12">
    <source>
        <dbReference type="EMBL" id="QNO48225.1"/>
    </source>
</evidence>
<protein>
    <recommendedName>
        <fullName evidence="7">Phosphate-specific transport system accessory protein PhoU</fullName>
    </recommendedName>
</protein>
<dbReference type="NCBIfam" id="TIGR02135">
    <property type="entry name" value="phoU_full"/>
    <property type="match status" value="1"/>
</dbReference>
<comment type="similarity">
    <text evidence="2 7">Belongs to the PhoU family.</text>
</comment>
<dbReference type="Gene3D" id="1.20.58.220">
    <property type="entry name" value="Phosphate transport system protein phou homolog 2, domain 2"/>
    <property type="match status" value="1"/>
</dbReference>
<dbReference type="Pfam" id="PF01895">
    <property type="entry name" value="PhoU"/>
    <property type="match status" value="2"/>
</dbReference>
<proteinExistence type="inferred from homology"/>
<gene>
    <name evidence="9" type="ORF">APENILPF_00010</name>
    <name evidence="12" type="ORF">BHCKGNAA_00010</name>
    <name evidence="10" type="ORF">GKLMMCAD_00010</name>
    <name evidence="11" type="ORF">LNAFDGMD_00031</name>
</gene>
<evidence type="ECO:0000256" key="3">
    <source>
        <dbReference type="ARBA" id="ARBA00011738"/>
    </source>
</evidence>
<keyword evidence="6 7" id="KW-0592">Phosphate transport</keyword>
<evidence type="ECO:0000313" key="9">
    <source>
        <dbReference type="EMBL" id="QNO41509.1"/>
    </source>
</evidence>
<dbReference type="PANTHER" id="PTHR42930:SF3">
    <property type="entry name" value="PHOSPHATE-SPECIFIC TRANSPORT SYSTEM ACCESSORY PROTEIN PHOU"/>
    <property type="match status" value="1"/>
</dbReference>
<evidence type="ECO:0000313" key="10">
    <source>
        <dbReference type="EMBL" id="QNO42032.1"/>
    </source>
</evidence>
<dbReference type="EMBL" id="MT630702">
    <property type="protein sequence ID" value="QNO42032.1"/>
    <property type="molecule type" value="Genomic_DNA"/>
</dbReference>
<dbReference type="InterPro" id="IPR028366">
    <property type="entry name" value="PhoU"/>
</dbReference>
<dbReference type="EMBL" id="MT631315">
    <property type="protein sequence ID" value="QNO48225.1"/>
    <property type="molecule type" value="Genomic_DNA"/>
</dbReference>
<evidence type="ECO:0000256" key="4">
    <source>
        <dbReference type="ARBA" id="ARBA00022448"/>
    </source>
</evidence>
<dbReference type="PIRSF" id="PIRSF003107">
    <property type="entry name" value="PhoU"/>
    <property type="match status" value="1"/>
</dbReference>
<evidence type="ECO:0000256" key="5">
    <source>
        <dbReference type="ARBA" id="ARBA00022490"/>
    </source>
</evidence>
<dbReference type="InterPro" id="IPR038078">
    <property type="entry name" value="PhoU-like_sf"/>
</dbReference>
<name>A0A7G9Y0H5_9EURY</name>
<organism evidence="9">
    <name type="scientific">Candidatus Methanogaster sp. ANME-2c ERB4</name>
    <dbReference type="NCBI Taxonomy" id="2759911"/>
    <lineage>
        <taxon>Archaea</taxon>
        <taxon>Methanobacteriati</taxon>
        <taxon>Methanobacteriota</taxon>
        <taxon>Stenosarchaea group</taxon>
        <taxon>Methanomicrobia</taxon>
        <taxon>Methanosarcinales</taxon>
        <taxon>ANME-2 cluster</taxon>
        <taxon>Candidatus Methanogasteraceae</taxon>
        <taxon>Candidatus Methanogaster</taxon>
    </lineage>
</organism>
<dbReference type="FunFam" id="1.20.58.220:FF:000004">
    <property type="entry name" value="Phosphate-specific transport system accessory protein PhoU"/>
    <property type="match status" value="1"/>
</dbReference>
<evidence type="ECO:0000256" key="7">
    <source>
        <dbReference type="PIRNR" id="PIRNR003107"/>
    </source>
</evidence>
<sequence length="217" mass="24375">MVRNQYEQELEDLKKNIIKLGSMVDAIIHDAVVSLKDLDAALAQSVIDRDRVVDDLACDIERACLRLIALQQPMAVDLRTIATALKVQIDLERMSDLAVDIARVTIYSKGEPHVKPLIDIPRMSDMTREMLGSAIKAFHDSDSDLAYATAGNDDIVDGLYDQVRRELLTYLVEDPKKLANISHLLFVSKYLERIGDHAVNLCESVIYMVTGERVHLN</sequence>
<evidence type="ECO:0000256" key="6">
    <source>
        <dbReference type="ARBA" id="ARBA00022592"/>
    </source>
</evidence>
<dbReference type="GO" id="GO:0045936">
    <property type="term" value="P:negative regulation of phosphate metabolic process"/>
    <property type="evidence" value="ECO:0007669"/>
    <property type="project" value="InterPro"/>
</dbReference>
<dbReference type="EMBL" id="MT630648">
    <property type="protein sequence ID" value="QNO41509.1"/>
    <property type="molecule type" value="Genomic_DNA"/>
</dbReference>
<keyword evidence="5 7" id="KW-0963">Cytoplasm</keyword>
<dbReference type="GO" id="GO:0030643">
    <property type="term" value="P:intracellular phosphate ion homeostasis"/>
    <property type="evidence" value="ECO:0007669"/>
    <property type="project" value="InterPro"/>
</dbReference>
<evidence type="ECO:0000256" key="2">
    <source>
        <dbReference type="ARBA" id="ARBA00008107"/>
    </source>
</evidence>
<accession>A0A7G9Y0H5</accession>
<evidence type="ECO:0000313" key="11">
    <source>
        <dbReference type="EMBL" id="QNO42670.1"/>
    </source>
</evidence>
<comment type="function">
    <text evidence="7">Plays a role in the regulation of phosphate uptake.</text>
</comment>
<dbReference type="GO" id="GO:0006817">
    <property type="term" value="P:phosphate ion transport"/>
    <property type="evidence" value="ECO:0007669"/>
    <property type="project" value="UniProtKB-KW"/>
</dbReference>
<feature type="domain" description="PhoU" evidence="8">
    <location>
        <begin position="120"/>
        <end position="205"/>
    </location>
</feature>
<dbReference type="SUPFAM" id="SSF109755">
    <property type="entry name" value="PhoU-like"/>
    <property type="match status" value="1"/>
</dbReference>
<comment type="subunit">
    <text evidence="3 7">Homodimer.</text>
</comment>
<dbReference type="PANTHER" id="PTHR42930">
    <property type="entry name" value="PHOSPHATE-SPECIFIC TRANSPORT SYSTEM ACCESSORY PROTEIN PHOU"/>
    <property type="match status" value="1"/>
</dbReference>
<keyword evidence="4 7" id="KW-0813">Transport</keyword>
<evidence type="ECO:0000256" key="1">
    <source>
        <dbReference type="ARBA" id="ARBA00004496"/>
    </source>
</evidence>
<dbReference type="InterPro" id="IPR026022">
    <property type="entry name" value="PhoU_dom"/>
</dbReference>
<dbReference type="GO" id="GO:0005737">
    <property type="term" value="C:cytoplasm"/>
    <property type="evidence" value="ECO:0007669"/>
    <property type="project" value="UniProtKB-SubCell"/>
</dbReference>
<comment type="subcellular location">
    <subcellularLocation>
        <location evidence="1 7">Cytoplasm</location>
    </subcellularLocation>
</comment>